<sequence length="239" mass="27002">MENGMFTPNGQPPTTTNPNPQPPSITNNMTNTIGQPLYQLPSINGMSNVSGYPRQVSTQQQMIQDQQQQQQQQQQAAAGVAGPYRPLNVRDALTYLDQVKLQFSNQTDVYTNFLDIMKDFKSQKLIDGFNTFLPQGFSIECSTTDPSTIIVTTPDGRTIRQDPGPIPYDAAHFQQQQQQQQQQAQHQQVQQPQPQQAQQPHPEQQQSQPPMEQHYGQQPLQYQMANVPSQQYYQATAQA</sequence>
<feature type="region of interest" description="Disordered" evidence="5">
    <location>
        <begin position="1"/>
        <end position="82"/>
    </location>
</feature>
<reference evidence="6" key="1">
    <citation type="submission" date="2023-04" db="EMBL/GenBank/DDBJ databases">
        <title>Ambrosiozyma monospora NBRC 1965.</title>
        <authorList>
            <person name="Ichikawa N."/>
            <person name="Sato H."/>
            <person name="Tonouchi N."/>
        </authorList>
    </citation>
    <scope>NUCLEOTIDE SEQUENCE</scope>
    <source>
        <strain evidence="6">NBRC 1965</strain>
    </source>
</reference>
<evidence type="ECO:0000313" key="7">
    <source>
        <dbReference type="Proteomes" id="UP001165063"/>
    </source>
</evidence>
<keyword evidence="7" id="KW-1185">Reference proteome</keyword>
<dbReference type="AlphaFoldDB" id="A0A9W6YYW9"/>
<dbReference type="GO" id="GO:0003714">
    <property type="term" value="F:transcription corepressor activity"/>
    <property type="evidence" value="ECO:0007669"/>
    <property type="project" value="InterPro"/>
</dbReference>
<name>A0A9W6YYW9_AMBMO</name>
<keyword evidence="2" id="KW-0678">Repressor</keyword>
<evidence type="ECO:0000256" key="2">
    <source>
        <dbReference type="ARBA" id="ARBA00022491"/>
    </source>
</evidence>
<dbReference type="SUPFAM" id="SSF47762">
    <property type="entry name" value="PAH2 domain"/>
    <property type="match status" value="1"/>
</dbReference>
<dbReference type="InterPro" id="IPR036600">
    <property type="entry name" value="PAH_sf"/>
</dbReference>
<feature type="compositionally biased region" description="Low complexity" evidence="5">
    <location>
        <begin position="174"/>
        <end position="213"/>
    </location>
</feature>
<evidence type="ECO:0000313" key="6">
    <source>
        <dbReference type="EMBL" id="GMG29691.1"/>
    </source>
</evidence>
<evidence type="ECO:0000256" key="1">
    <source>
        <dbReference type="ARBA" id="ARBA00004123"/>
    </source>
</evidence>
<evidence type="ECO:0000256" key="5">
    <source>
        <dbReference type="SAM" id="MobiDB-lite"/>
    </source>
</evidence>
<dbReference type="Gene3D" id="1.20.1160.11">
    <property type="entry name" value="Paired amphipathic helix"/>
    <property type="match status" value="1"/>
</dbReference>
<dbReference type="InterPro" id="IPR003822">
    <property type="entry name" value="PAH"/>
</dbReference>
<feature type="compositionally biased region" description="Low complexity" evidence="5">
    <location>
        <begin position="7"/>
        <end position="28"/>
    </location>
</feature>
<feature type="compositionally biased region" description="Polar residues" evidence="5">
    <location>
        <begin position="41"/>
        <end position="58"/>
    </location>
</feature>
<dbReference type="GO" id="GO:0000122">
    <property type="term" value="P:negative regulation of transcription by RNA polymerase II"/>
    <property type="evidence" value="ECO:0007669"/>
    <property type="project" value="TreeGrafter"/>
</dbReference>
<keyword evidence="3 4" id="KW-0539">Nucleus</keyword>
<comment type="caution">
    <text evidence="6">The sequence shown here is derived from an EMBL/GenBank/DDBJ whole genome shotgun (WGS) entry which is preliminary data.</text>
</comment>
<dbReference type="InterPro" id="IPR039774">
    <property type="entry name" value="Sin3-like"/>
</dbReference>
<dbReference type="Proteomes" id="UP001165063">
    <property type="component" value="Unassembled WGS sequence"/>
</dbReference>
<evidence type="ECO:0000256" key="3">
    <source>
        <dbReference type="ARBA" id="ARBA00023242"/>
    </source>
</evidence>
<dbReference type="PANTHER" id="PTHR12346">
    <property type="entry name" value="SIN3B-RELATED"/>
    <property type="match status" value="1"/>
</dbReference>
<dbReference type="PROSITE" id="PS51477">
    <property type="entry name" value="PAH"/>
    <property type="match status" value="1"/>
</dbReference>
<feature type="compositionally biased region" description="Polar residues" evidence="5">
    <location>
        <begin position="215"/>
        <end position="224"/>
    </location>
</feature>
<gene>
    <name evidence="6" type="ORF">Amon01_000374800</name>
</gene>
<dbReference type="GO" id="GO:0070822">
    <property type="term" value="C:Sin3-type complex"/>
    <property type="evidence" value="ECO:0007669"/>
    <property type="project" value="TreeGrafter"/>
</dbReference>
<organism evidence="6 7">
    <name type="scientific">Ambrosiozyma monospora</name>
    <name type="common">Yeast</name>
    <name type="synonym">Endomycopsis monosporus</name>
    <dbReference type="NCBI Taxonomy" id="43982"/>
    <lineage>
        <taxon>Eukaryota</taxon>
        <taxon>Fungi</taxon>
        <taxon>Dikarya</taxon>
        <taxon>Ascomycota</taxon>
        <taxon>Saccharomycotina</taxon>
        <taxon>Pichiomycetes</taxon>
        <taxon>Pichiales</taxon>
        <taxon>Pichiaceae</taxon>
        <taxon>Ambrosiozyma</taxon>
    </lineage>
</organism>
<protein>
    <submittedName>
        <fullName evidence="6">Unnamed protein product</fullName>
    </submittedName>
</protein>
<accession>A0A9W6YYW9</accession>
<dbReference type="PANTHER" id="PTHR12346:SF0">
    <property type="entry name" value="SIN3A, ISOFORM G"/>
    <property type="match status" value="1"/>
</dbReference>
<dbReference type="OrthoDB" id="10265969at2759"/>
<evidence type="ECO:0000256" key="4">
    <source>
        <dbReference type="PROSITE-ProRule" id="PRU00810"/>
    </source>
</evidence>
<comment type="subcellular location">
    <subcellularLocation>
        <location evidence="1 4">Nucleus</location>
    </subcellularLocation>
</comment>
<feature type="compositionally biased region" description="Low complexity" evidence="5">
    <location>
        <begin position="59"/>
        <end position="75"/>
    </location>
</feature>
<proteinExistence type="predicted"/>
<feature type="region of interest" description="Disordered" evidence="5">
    <location>
        <begin position="153"/>
        <end position="224"/>
    </location>
</feature>
<dbReference type="EMBL" id="BSXU01001658">
    <property type="protein sequence ID" value="GMG29691.1"/>
    <property type="molecule type" value="Genomic_DNA"/>
</dbReference>